<feature type="compositionally biased region" description="Low complexity" evidence="7">
    <location>
        <begin position="401"/>
        <end position="411"/>
    </location>
</feature>
<dbReference type="GO" id="GO:0030313">
    <property type="term" value="C:cell envelope"/>
    <property type="evidence" value="ECO:0007669"/>
    <property type="project" value="UniProtKB-SubCell"/>
</dbReference>
<dbReference type="SUPFAM" id="SSF111369">
    <property type="entry name" value="HlyD-like secretion proteins"/>
    <property type="match status" value="1"/>
</dbReference>
<name>A0AA91I905_VARPD</name>
<dbReference type="Pfam" id="PF25876">
    <property type="entry name" value="HH_MFP_RND"/>
    <property type="match status" value="1"/>
</dbReference>
<sequence>MTTTLTTATGHPLFQRRSTWLATAALVLVLGGGTWALTHHSAHAAKPEAAQAAPPVQVTTARVKQQDVQVYRSGIGTVASMATVTVKARIDGQLDKVGFVEGQDVKAGQMLAQLDPRTLQAQLAQAQATRAKDQATLANARADLKRYTTLIAQDAATQQQLDTQKALVNQLEATVQNDAAQVKYAEVQLSFTRISSPMDGRVGARLVDPGNIVHAADTNGLVVINQIDPIAVQFTLPEDAVQDINRLQQKSSQPLTVVAYDRSGAQMLGTGKLILLNNQIDTTSGTVQLKGSFANPQHSLWPGQYVNVRLQLDRRPDSLTVPAAAVQRGQDSTYVWVVDDQNKVGNVPVHVVQIADGTAVIDKGLSANQRVVVDGQYKLKPGASVVEPPPAQKGAAGGGAEANKPAGGSSN</sequence>
<dbReference type="Gene3D" id="2.40.50.100">
    <property type="match status" value="1"/>
</dbReference>
<dbReference type="FunFam" id="2.40.420.20:FF:000001">
    <property type="entry name" value="Efflux RND transporter periplasmic adaptor subunit"/>
    <property type="match status" value="1"/>
</dbReference>
<dbReference type="PANTHER" id="PTHR30469">
    <property type="entry name" value="MULTIDRUG RESISTANCE PROTEIN MDTA"/>
    <property type="match status" value="1"/>
</dbReference>
<protein>
    <submittedName>
        <fullName evidence="13">Efflux transporter periplasmic adaptor subunit</fullName>
    </submittedName>
</protein>
<dbReference type="PANTHER" id="PTHR30469:SF12">
    <property type="entry name" value="MULTIDRUG RESISTANCE PROTEIN MDTA"/>
    <property type="match status" value="1"/>
</dbReference>
<dbReference type="Gene3D" id="2.40.30.170">
    <property type="match status" value="1"/>
</dbReference>
<dbReference type="EMBL" id="LVHG01000070">
    <property type="protein sequence ID" value="OAK59486.1"/>
    <property type="molecule type" value="Genomic_DNA"/>
</dbReference>
<keyword evidence="4" id="KW-1003">Cell membrane</keyword>
<evidence type="ECO:0000256" key="4">
    <source>
        <dbReference type="ARBA" id="ARBA00022475"/>
    </source>
</evidence>
<dbReference type="Proteomes" id="UP000077852">
    <property type="component" value="Unassembled WGS sequence"/>
</dbReference>
<feature type="transmembrane region" description="Helical" evidence="8">
    <location>
        <begin position="20"/>
        <end position="38"/>
    </location>
</feature>
<evidence type="ECO:0000256" key="8">
    <source>
        <dbReference type="SAM" id="Phobius"/>
    </source>
</evidence>
<dbReference type="RefSeq" id="WP_081270221.1">
    <property type="nucleotide sequence ID" value="NZ_LVHG01000070.1"/>
</dbReference>
<evidence type="ECO:0000256" key="6">
    <source>
        <dbReference type="ARBA" id="ARBA00023136"/>
    </source>
</evidence>
<dbReference type="Gene3D" id="1.10.287.470">
    <property type="entry name" value="Helix hairpin bin"/>
    <property type="match status" value="1"/>
</dbReference>
<gene>
    <name evidence="13" type="ORF">A3K87_25960</name>
</gene>
<feature type="domain" description="Multidrug resistance protein MdtA-like C-terminal permuted SH3" evidence="12">
    <location>
        <begin position="318"/>
        <end position="375"/>
    </location>
</feature>
<dbReference type="Gene3D" id="2.40.420.20">
    <property type="match status" value="1"/>
</dbReference>
<evidence type="ECO:0000259" key="11">
    <source>
        <dbReference type="Pfam" id="PF25944"/>
    </source>
</evidence>
<proteinExistence type="inferred from homology"/>
<comment type="caution">
    <text evidence="13">The sequence shown here is derived from an EMBL/GenBank/DDBJ whole genome shotgun (WGS) entry which is preliminary data.</text>
</comment>
<dbReference type="InterPro" id="IPR058626">
    <property type="entry name" value="MdtA-like_b-barrel"/>
</dbReference>
<evidence type="ECO:0000259" key="10">
    <source>
        <dbReference type="Pfam" id="PF25917"/>
    </source>
</evidence>
<dbReference type="InterPro" id="IPR058627">
    <property type="entry name" value="MdtA-like_C"/>
</dbReference>
<keyword evidence="6 8" id="KW-0472">Membrane</keyword>
<dbReference type="GO" id="GO:1990281">
    <property type="term" value="C:efflux pump complex"/>
    <property type="evidence" value="ECO:0007669"/>
    <property type="project" value="TreeGrafter"/>
</dbReference>
<dbReference type="Pfam" id="PF25944">
    <property type="entry name" value="Beta-barrel_RND"/>
    <property type="match status" value="1"/>
</dbReference>
<evidence type="ECO:0000313" key="14">
    <source>
        <dbReference type="Proteomes" id="UP000077852"/>
    </source>
</evidence>
<feature type="region of interest" description="Disordered" evidence="7">
    <location>
        <begin position="380"/>
        <end position="411"/>
    </location>
</feature>
<feature type="domain" description="Multidrug resistance protein MdtA-like alpha-helical hairpin" evidence="9">
    <location>
        <begin position="122"/>
        <end position="192"/>
    </location>
</feature>
<evidence type="ECO:0000256" key="7">
    <source>
        <dbReference type="SAM" id="MobiDB-lite"/>
    </source>
</evidence>
<comment type="similarity">
    <text evidence="2">Belongs to the membrane fusion protein (MFP) (TC 8.A.1) family.</text>
</comment>
<evidence type="ECO:0000259" key="9">
    <source>
        <dbReference type="Pfam" id="PF25876"/>
    </source>
</evidence>
<evidence type="ECO:0000256" key="2">
    <source>
        <dbReference type="ARBA" id="ARBA00009477"/>
    </source>
</evidence>
<dbReference type="NCBIfam" id="TIGR01730">
    <property type="entry name" value="RND_mfp"/>
    <property type="match status" value="1"/>
</dbReference>
<dbReference type="GO" id="GO:0015562">
    <property type="term" value="F:efflux transmembrane transporter activity"/>
    <property type="evidence" value="ECO:0007669"/>
    <property type="project" value="TreeGrafter"/>
</dbReference>
<keyword evidence="3" id="KW-0813">Transport</keyword>
<comment type="subcellular location">
    <subcellularLocation>
        <location evidence="1">Cell membrane</location>
    </subcellularLocation>
</comment>
<evidence type="ECO:0000256" key="1">
    <source>
        <dbReference type="ARBA" id="ARBA00004236"/>
    </source>
</evidence>
<keyword evidence="8" id="KW-1133">Transmembrane helix</keyword>
<accession>A0AA91I905</accession>
<dbReference type="InterPro" id="IPR006143">
    <property type="entry name" value="RND_pump_MFP"/>
</dbReference>
<dbReference type="InterPro" id="IPR058624">
    <property type="entry name" value="MdtA-like_HH"/>
</dbReference>
<feature type="domain" description="Multidrug resistance protein MdtA-like barrel-sandwich hybrid" evidence="10">
    <location>
        <begin position="83"/>
        <end position="224"/>
    </location>
</feature>
<evidence type="ECO:0000256" key="5">
    <source>
        <dbReference type="ARBA" id="ARBA00022519"/>
    </source>
</evidence>
<evidence type="ECO:0000313" key="13">
    <source>
        <dbReference type="EMBL" id="OAK59486.1"/>
    </source>
</evidence>
<dbReference type="AlphaFoldDB" id="A0AA91I905"/>
<dbReference type="Pfam" id="PF25967">
    <property type="entry name" value="RND-MFP_C"/>
    <property type="match status" value="1"/>
</dbReference>
<dbReference type="Pfam" id="PF25917">
    <property type="entry name" value="BSH_RND"/>
    <property type="match status" value="1"/>
</dbReference>
<keyword evidence="5" id="KW-0997">Cell inner membrane</keyword>
<reference evidence="13 14" key="1">
    <citation type="submission" date="2016-03" db="EMBL/GenBank/DDBJ databases">
        <title>Genome sequence of Variovorax paradoxus KB5.</title>
        <authorList>
            <person name="Jeong H."/>
            <person name="Hong C.E."/>
            <person name="Jo S.H."/>
            <person name="Park J.M."/>
        </authorList>
    </citation>
    <scope>NUCLEOTIDE SEQUENCE [LARGE SCALE GENOMIC DNA]</scope>
    <source>
        <strain evidence="13 14">KB5</strain>
    </source>
</reference>
<organism evidence="13 14">
    <name type="scientific">Variovorax paradoxus</name>
    <dbReference type="NCBI Taxonomy" id="34073"/>
    <lineage>
        <taxon>Bacteria</taxon>
        <taxon>Pseudomonadati</taxon>
        <taxon>Pseudomonadota</taxon>
        <taxon>Betaproteobacteria</taxon>
        <taxon>Burkholderiales</taxon>
        <taxon>Comamonadaceae</taxon>
        <taxon>Variovorax</taxon>
    </lineage>
</organism>
<keyword evidence="8" id="KW-0812">Transmembrane</keyword>
<dbReference type="InterPro" id="IPR058625">
    <property type="entry name" value="MdtA-like_BSH"/>
</dbReference>
<evidence type="ECO:0000259" key="12">
    <source>
        <dbReference type="Pfam" id="PF25967"/>
    </source>
</evidence>
<evidence type="ECO:0000256" key="3">
    <source>
        <dbReference type="ARBA" id="ARBA00022448"/>
    </source>
</evidence>
<feature type="domain" description="Multidrug resistance protein MdtA-like beta-barrel" evidence="11">
    <location>
        <begin position="229"/>
        <end position="313"/>
    </location>
</feature>